<evidence type="ECO:0000313" key="4">
    <source>
        <dbReference type="Proteomes" id="UP001341840"/>
    </source>
</evidence>
<comment type="similarity">
    <text evidence="1">Belongs to the plant acyltransferase family.</text>
</comment>
<proteinExistence type="inferred from homology"/>
<organism evidence="3 4">
    <name type="scientific">Stylosanthes scabra</name>
    <dbReference type="NCBI Taxonomy" id="79078"/>
    <lineage>
        <taxon>Eukaryota</taxon>
        <taxon>Viridiplantae</taxon>
        <taxon>Streptophyta</taxon>
        <taxon>Embryophyta</taxon>
        <taxon>Tracheophyta</taxon>
        <taxon>Spermatophyta</taxon>
        <taxon>Magnoliopsida</taxon>
        <taxon>eudicotyledons</taxon>
        <taxon>Gunneridae</taxon>
        <taxon>Pentapetalae</taxon>
        <taxon>rosids</taxon>
        <taxon>fabids</taxon>
        <taxon>Fabales</taxon>
        <taxon>Fabaceae</taxon>
        <taxon>Papilionoideae</taxon>
        <taxon>50 kb inversion clade</taxon>
        <taxon>dalbergioids sensu lato</taxon>
        <taxon>Dalbergieae</taxon>
        <taxon>Pterocarpus clade</taxon>
        <taxon>Stylosanthes</taxon>
    </lineage>
</organism>
<evidence type="ECO:0000313" key="3">
    <source>
        <dbReference type="EMBL" id="MED6221730.1"/>
    </source>
</evidence>
<keyword evidence="4" id="KW-1185">Reference proteome</keyword>
<keyword evidence="2" id="KW-0808">Transferase</keyword>
<gene>
    <name evidence="3" type="ORF">PIB30_057567</name>
</gene>
<dbReference type="Pfam" id="PF02458">
    <property type="entry name" value="Transferase"/>
    <property type="match status" value="1"/>
</dbReference>
<name>A0ABU6ZIE8_9FABA</name>
<dbReference type="EMBL" id="JASCZI010272333">
    <property type="protein sequence ID" value="MED6221730.1"/>
    <property type="molecule type" value="Genomic_DNA"/>
</dbReference>
<dbReference type="Proteomes" id="UP001341840">
    <property type="component" value="Unassembled WGS sequence"/>
</dbReference>
<accession>A0ABU6ZIE8</accession>
<sequence length="200" mass="22778">MVLLKSSSSSSSLVFKVRRNEPELVAPARPTPHERKLLSNLDDQKALRFHLTVVQFFPNNPLITPWDDFIHFFKEALSKALVFYYPFAGRIREDTKGKLMVDCTGEGVLFIQAEADVTLDLFGSDLLPPFPCFDDELLYNVPGSDEIINTPILTIQIVYSLHYETQTGATSRWIIMDTSDLPSTLPLWIYLLFSTHNHKS</sequence>
<evidence type="ECO:0000256" key="2">
    <source>
        <dbReference type="ARBA" id="ARBA00022679"/>
    </source>
</evidence>
<dbReference type="PANTHER" id="PTHR31147">
    <property type="entry name" value="ACYL TRANSFERASE 4"/>
    <property type="match status" value="1"/>
</dbReference>
<dbReference type="PANTHER" id="PTHR31147:SF66">
    <property type="entry name" value="OS05G0315700 PROTEIN"/>
    <property type="match status" value="1"/>
</dbReference>
<dbReference type="Gene3D" id="3.30.559.10">
    <property type="entry name" value="Chloramphenicol acetyltransferase-like domain"/>
    <property type="match status" value="1"/>
</dbReference>
<dbReference type="InterPro" id="IPR023213">
    <property type="entry name" value="CAT-like_dom_sf"/>
</dbReference>
<reference evidence="3 4" key="1">
    <citation type="journal article" date="2023" name="Plants (Basel)">
        <title>Bridging the Gap: Combining Genomics and Transcriptomics Approaches to Understand Stylosanthes scabra, an Orphan Legume from the Brazilian Caatinga.</title>
        <authorList>
            <person name="Ferreira-Neto J.R.C."/>
            <person name="da Silva M.D."/>
            <person name="Binneck E."/>
            <person name="de Melo N.F."/>
            <person name="da Silva R.H."/>
            <person name="de Melo A.L.T.M."/>
            <person name="Pandolfi V."/>
            <person name="Bustamante F.O."/>
            <person name="Brasileiro-Vidal A.C."/>
            <person name="Benko-Iseppon A.M."/>
        </authorList>
    </citation>
    <scope>NUCLEOTIDE SEQUENCE [LARGE SCALE GENOMIC DNA]</scope>
    <source>
        <tissue evidence="3">Leaves</tissue>
    </source>
</reference>
<evidence type="ECO:0000256" key="1">
    <source>
        <dbReference type="ARBA" id="ARBA00009861"/>
    </source>
</evidence>
<dbReference type="InterPro" id="IPR050898">
    <property type="entry name" value="Plant_acyltransferase"/>
</dbReference>
<comment type="caution">
    <text evidence="3">The sequence shown here is derived from an EMBL/GenBank/DDBJ whole genome shotgun (WGS) entry which is preliminary data.</text>
</comment>
<protein>
    <submittedName>
        <fullName evidence="3">Uncharacterized protein</fullName>
    </submittedName>
</protein>